<dbReference type="EMBL" id="KZ824941">
    <property type="protein sequence ID" value="RAH72873.1"/>
    <property type="molecule type" value="Genomic_DNA"/>
</dbReference>
<protein>
    <submittedName>
        <fullName evidence="1">Uncharacterized protein</fullName>
    </submittedName>
</protein>
<reference evidence="1" key="1">
    <citation type="submission" date="2018-02" db="EMBL/GenBank/DDBJ databases">
        <title>The genomes of Aspergillus section Nigri reveals drivers in fungal speciation.</title>
        <authorList>
            <consortium name="DOE Joint Genome Institute"/>
            <person name="Vesth T.C."/>
            <person name="Nybo J."/>
            <person name="Theobald S."/>
            <person name="Brandl J."/>
            <person name="Frisvad J.C."/>
            <person name="Nielsen K.F."/>
            <person name="Lyhne E.K."/>
            <person name="Kogle M.E."/>
            <person name="Kuo A."/>
            <person name="Riley R."/>
            <person name="Clum A."/>
            <person name="Nolan M."/>
            <person name="Lipzen A."/>
            <person name="Salamov A."/>
            <person name="Henrissat B."/>
            <person name="Wiebenga A."/>
            <person name="De vries R.P."/>
            <person name="Grigoriev I.V."/>
            <person name="Mortensen U.H."/>
            <person name="Andersen M.R."/>
            <person name="Baker S.E."/>
        </authorList>
    </citation>
    <scope>NUCLEOTIDE SEQUENCE</scope>
    <source>
        <strain evidence="1">CBS 121060</strain>
    </source>
</reference>
<dbReference type="Proteomes" id="UP000249661">
    <property type="component" value="Unassembled WGS sequence"/>
</dbReference>
<name>A0ACD1HGU9_9EURO</name>
<accession>A0ACD1HGU9</accession>
<evidence type="ECO:0000313" key="2">
    <source>
        <dbReference type="Proteomes" id="UP000249661"/>
    </source>
</evidence>
<organism evidence="1 2">
    <name type="scientific">Aspergillus aculeatinus CBS 121060</name>
    <dbReference type="NCBI Taxonomy" id="1448322"/>
    <lineage>
        <taxon>Eukaryota</taxon>
        <taxon>Fungi</taxon>
        <taxon>Dikarya</taxon>
        <taxon>Ascomycota</taxon>
        <taxon>Pezizomycotina</taxon>
        <taxon>Eurotiomycetes</taxon>
        <taxon>Eurotiomycetidae</taxon>
        <taxon>Eurotiales</taxon>
        <taxon>Aspergillaceae</taxon>
        <taxon>Aspergillus</taxon>
        <taxon>Aspergillus subgen. Circumdati</taxon>
    </lineage>
</organism>
<evidence type="ECO:0000313" key="1">
    <source>
        <dbReference type="EMBL" id="RAH72873.1"/>
    </source>
</evidence>
<sequence>MESTGCRGWKTKPESNKARVFRHKEVIRVEAIGREGGGDRKRGWSVGWAQREKERREKRDGIPTLQTLRGRKSSTGEYRQEKRRAMSRSAKEQLFVCR</sequence>
<proteinExistence type="predicted"/>
<keyword evidence="2" id="KW-1185">Reference proteome</keyword>
<gene>
    <name evidence="1" type="ORF">BO66DRAFT_389446</name>
</gene>